<dbReference type="Proteomes" id="UP000198619">
    <property type="component" value="Unassembled WGS sequence"/>
</dbReference>
<keyword evidence="2" id="KW-0067">ATP-binding</keyword>
<keyword evidence="1" id="KW-0547">Nucleotide-binding</keyword>
<dbReference type="STRING" id="84698.SAMN04488528_100233"/>
<dbReference type="SUPFAM" id="SSF52540">
    <property type="entry name" value="P-loop containing nucleoside triphosphate hydrolases"/>
    <property type="match status" value="1"/>
</dbReference>
<feature type="domain" description="AAA" evidence="3">
    <location>
        <begin position="22"/>
        <end position="188"/>
    </location>
</feature>
<dbReference type="InterPro" id="IPR033875">
    <property type="entry name" value="FlhG"/>
</dbReference>
<dbReference type="Gene3D" id="3.40.50.300">
    <property type="entry name" value="P-loop containing nucleotide triphosphate hydrolases"/>
    <property type="match status" value="1"/>
</dbReference>
<dbReference type="AlphaFoldDB" id="A0A1I0VG68"/>
<dbReference type="CDD" id="cd02038">
    <property type="entry name" value="FlhG-like"/>
    <property type="match status" value="1"/>
</dbReference>
<protein>
    <submittedName>
        <fullName evidence="4">Flagellar biosynthesis protein FlhG</fullName>
    </submittedName>
</protein>
<reference evidence="4 5" key="1">
    <citation type="submission" date="2016-10" db="EMBL/GenBank/DDBJ databases">
        <authorList>
            <person name="de Groot N.N."/>
        </authorList>
    </citation>
    <scope>NUCLEOTIDE SEQUENCE [LARGE SCALE GENOMIC DNA]</scope>
    <source>
        <strain evidence="4 5">DSM 12271</strain>
    </source>
</reference>
<dbReference type="OrthoDB" id="9816297at2"/>
<dbReference type="PANTHER" id="PTHR43384:SF4">
    <property type="entry name" value="CELLULOSE BIOSYNTHESIS PROTEIN BCSQ-RELATED"/>
    <property type="match status" value="1"/>
</dbReference>
<keyword evidence="5" id="KW-1185">Reference proteome</keyword>
<proteinExistence type="predicted"/>
<evidence type="ECO:0000313" key="4">
    <source>
        <dbReference type="EMBL" id="SFA74970.1"/>
    </source>
</evidence>
<dbReference type="InterPro" id="IPR050625">
    <property type="entry name" value="ParA/MinD_ATPase"/>
</dbReference>
<dbReference type="GO" id="GO:0005524">
    <property type="term" value="F:ATP binding"/>
    <property type="evidence" value="ECO:0007669"/>
    <property type="project" value="UniProtKB-KW"/>
</dbReference>
<dbReference type="InterPro" id="IPR025501">
    <property type="entry name" value="MinD_FleN"/>
</dbReference>
<dbReference type="GO" id="GO:0009898">
    <property type="term" value="C:cytoplasmic side of plasma membrane"/>
    <property type="evidence" value="ECO:0007669"/>
    <property type="project" value="TreeGrafter"/>
</dbReference>
<dbReference type="InterPro" id="IPR027417">
    <property type="entry name" value="P-loop_NTPase"/>
</dbReference>
<keyword evidence="4" id="KW-0966">Cell projection</keyword>
<accession>A0A1I0VG68</accession>
<keyword evidence="4" id="KW-0282">Flagellum</keyword>
<evidence type="ECO:0000259" key="3">
    <source>
        <dbReference type="Pfam" id="PF13614"/>
    </source>
</evidence>
<dbReference type="InterPro" id="IPR025669">
    <property type="entry name" value="AAA_dom"/>
</dbReference>
<dbReference type="GO" id="GO:0051782">
    <property type="term" value="P:negative regulation of cell division"/>
    <property type="evidence" value="ECO:0007669"/>
    <property type="project" value="TreeGrafter"/>
</dbReference>
<dbReference type="RefSeq" id="WP_090038077.1">
    <property type="nucleotide sequence ID" value="NZ_FOKI01000002.1"/>
</dbReference>
<evidence type="ECO:0000313" key="5">
    <source>
        <dbReference type="Proteomes" id="UP000198619"/>
    </source>
</evidence>
<dbReference type="PIRSF" id="PIRSF003092">
    <property type="entry name" value="MinD"/>
    <property type="match status" value="1"/>
</dbReference>
<dbReference type="GO" id="GO:0016887">
    <property type="term" value="F:ATP hydrolysis activity"/>
    <property type="evidence" value="ECO:0007669"/>
    <property type="project" value="TreeGrafter"/>
</dbReference>
<name>A0A1I0VG68_9CLOT</name>
<sequence>MLDQAENLRKLAQGIEEKPKPKMITVTSGKGGVGKSNLVVNLAICLQNMGKRVMIFDADIGMGNDDILMGIVSDYNVFDVILNGMSINDVIKDGLYGVKLLAGGTGLNRVEDLDESKRKYFLKKLEEINDVDYILMDTGAGINRSVLAFIAAADETIVITTPEPTSMTDAYSLVKAISHFNLKSRISLVVNRVMDENEGNLTFNKFKSAVTRFLKVDIDLIGLIWEDRKVTMSVREQKPFVVGYPNCHASIDIKYIAKKIIGNTKNNNTGSGFKEVFKKIFNIFS</sequence>
<evidence type="ECO:0000256" key="1">
    <source>
        <dbReference type="ARBA" id="ARBA00022741"/>
    </source>
</evidence>
<organism evidence="4 5">
    <name type="scientific">Clostridium frigidicarnis</name>
    <dbReference type="NCBI Taxonomy" id="84698"/>
    <lineage>
        <taxon>Bacteria</taxon>
        <taxon>Bacillati</taxon>
        <taxon>Bacillota</taxon>
        <taxon>Clostridia</taxon>
        <taxon>Eubacteriales</taxon>
        <taxon>Clostridiaceae</taxon>
        <taxon>Clostridium</taxon>
    </lineage>
</organism>
<dbReference type="EMBL" id="FOKI01000002">
    <property type="protein sequence ID" value="SFA74970.1"/>
    <property type="molecule type" value="Genomic_DNA"/>
</dbReference>
<gene>
    <name evidence="4" type="ORF">SAMN04488528_100233</name>
</gene>
<evidence type="ECO:0000256" key="2">
    <source>
        <dbReference type="ARBA" id="ARBA00022840"/>
    </source>
</evidence>
<dbReference type="PANTHER" id="PTHR43384">
    <property type="entry name" value="SEPTUM SITE-DETERMINING PROTEIN MIND HOMOLOG, CHLOROPLASTIC-RELATED"/>
    <property type="match status" value="1"/>
</dbReference>
<dbReference type="Pfam" id="PF13614">
    <property type="entry name" value="AAA_31"/>
    <property type="match status" value="1"/>
</dbReference>
<keyword evidence="4" id="KW-0969">Cilium</keyword>
<dbReference type="GO" id="GO:0005829">
    <property type="term" value="C:cytosol"/>
    <property type="evidence" value="ECO:0007669"/>
    <property type="project" value="TreeGrafter"/>
</dbReference>